<accession>A0ABS8N1H5</accession>
<organism evidence="1 2">
    <name type="scientific">Clostridium aromativorans</name>
    <dbReference type="NCBI Taxonomy" id="2836848"/>
    <lineage>
        <taxon>Bacteria</taxon>
        <taxon>Bacillati</taxon>
        <taxon>Bacillota</taxon>
        <taxon>Clostridia</taxon>
        <taxon>Eubacteriales</taxon>
        <taxon>Clostridiaceae</taxon>
        <taxon>Clostridium</taxon>
    </lineage>
</organism>
<proteinExistence type="predicted"/>
<protein>
    <submittedName>
        <fullName evidence="1">Uncharacterized protein</fullName>
    </submittedName>
</protein>
<reference evidence="1" key="1">
    <citation type="submission" date="2021-11" db="EMBL/GenBank/DDBJ databases">
        <authorList>
            <person name="Qingchun L."/>
            <person name="Dong Z."/>
            <person name="Zongwei Q."/>
            <person name="Jia Z."/>
            <person name="Duotao L."/>
        </authorList>
    </citation>
    <scope>NUCLEOTIDE SEQUENCE</scope>
    <source>
        <strain evidence="1">WLY-B-L2</strain>
    </source>
</reference>
<dbReference type="RefSeq" id="WP_179978118.1">
    <property type="nucleotide sequence ID" value="NZ_JAJJPB010000001.1"/>
</dbReference>
<evidence type="ECO:0000313" key="2">
    <source>
        <dbReference type="Proteomes" id="UP001165422"/>
    </source>
</evidence>
<comment type="caution">
    <text evidence="1">The sequence shown here is derived from an EMBL/GenBank/DDBJ whole genome shotgun (WGS) entry which is preliminary data.</text>
</comment>
<sequence>MKGSHFYSQSNISELEMSCILLVERELDIFFSVHMKQAVVYSRMLADNLTLHGEKNFAEGVLSDCQVKECIESILSKVNMEIVKNMGYLHLSAVSIGSIEDYYVDLLGGTINSIEITQITSRICEDIIDLSISCILNKICWSSVVKEMLKKSISGKNILSKNNLANQKKKHQELIYNQIKGLLINVRVNLKNELIKAFIMSINNIENILDARNLKSASF</sequence>
<evidence type="ECO:0000313" key="1">
    <source>
        <dbReference type="EMBL" id="MCC9293642.1"/>
    </source>
</evidence>
<dbReference type="EMBL" id="JAJJPB010000001">
    <property type="protein sequence ID" value="MCC9293642.1"/>
    <property type="molecule type" value="Genomic_DNA"/>
</dbReference>
<keyword evidence="2" id="KW-1185">Reference proteome</keyword>
<name>A0ABS8N1H5_9CLOT</name>
<gene>
    <name evidence="1" type="ORF">LN736_01975</name>
</gene>
<dbReference type="Proteomes" id="UP001165422">
    <property type="component" value="Unassembled WGS sequence"/>
</dbReference>